<comment type="caution">
    <text evidence="1">The sequence shown here is derived from an EMBL/GenBank/DDBJ whole genome shotgun (WGS) entry which is preliminary data.</text>
</comment>
<accession>A0ABP2IN78</accession>
<proteinExistence type="predicted"/>
<dbReference type="InterPro" id="IPR011006">
    <property type="entry name" value="CheY-like_superfamily"/>
</dbReference>
<dbReference type="Proteomes" id="UP000002969">
    <property type="component" value="Unassembled WGS sequence"/>
</dbReference>
<dbReference type="Gene3D" id="3.40.50.2300">
    <property type="match status" value="1"/>
</dbReference>
<evidence type="ECO:0008006" key="3">
    <source>
        <dbReference type="Google" id="ProtNLM"/>
    </source>
</evidence>
<keyword evidence="2" id="KW-1185">Reference proteome</keyword>
<evidence type="ECO:0000313" key="1">
    <source>
        <dbReference type="EMBL" id="EFK34054.1"/>
    </source>
</evidence>
<organism evidence="1 2">
    <name type="scientific">Chryseobacterium gleum ATCC 35910</name>
    <dbReference type="NCBI Taxonomy" id="525257"/>
    <lineage>
        <taxon>Bacteria</taxon>
        <taxon>Pseudomonadati</taxon>
        <taxon>Bacteroidota</taxon>
        <taxon>Flavobacteriia</taxon>
        <taxon>Flavobacteriales</taxon>
        <taxon>Weeksellaceae</taxon>
        <taxon>Chryseobacterium group</taxon>
        <taxon>Chryseobacterium</taxon>
    </lineage>
</organism>
<dbReference type="SUPFAM" id="SSF52172">
    <property type="entry name" value="CheY-like"/>
    <property type="match status" value="1"/>
</dbReference>
<evidence type="ECO:0000313" key="2">
    <source>
        <dbReference type="Proteomes" id="UP000002969"/>
    </source>
</evidence>
<name>A0ABP2IN78_CHRGE</name>
<dbReference type="EMBL" id="ACKQ02000007">
    <property type="protein sequence ID" value="EFK34054.1"/>
    <property type="molecule type" value="Genomic_DNA"/>
</dbReference>
<sequence length="172" mass="19128">MSVSVVACAFFFVQGYTNIKTGSMETVNTPKAIGIAFINDKRLIVDLAYNDLVTSGIDVLFRSEDIKDGISQLSALKELPQICIIDLDFYDKNVLAQLQELRTLYPIIKLIGHSDIDAEKVVKSLLEMGFMGYLLIGSDVYDFKKAIEVVTNGGKYFSVGIAKFAQEYFTNN</sequence>
<reference evidence="1" key="1">
    <citation type="submission" date="2010-06" db="EMBL/GenBank/DDBJ databases">
        <authorList>
            <person name="Muzny D."/>
            <person name="Qin X."/>
            <person name="Buhay C."/>
            <person name="Dugan-Rocha S."/>
            <person name="Ding Y."/>
            <person name="Chen G."/>
            <person name="Hawes A."/>
            <person name="Holder M."/>
            <person name="Jhangiani S."/>
            <person name="Johnson A."/>
            <person name="Khan Z."/>
            <person name="Li Z."/>
            <person name="Liu W."/>
            <person name="Liu X."/>
            <person name="Perez L."/>
            <person name="Shen H."/>
            <person name="Wang Q."/>
            <person name="Watt J."/>
            <person name="Xi L."/>
            <person name="Xin Y."/>
            <person name="Zhou J."/>
            <person name="Deng J."/>
            <person name="Jiang H."/>
            <person name="Liu Y."/>
            <person name="Qu J."/>
            <person name="Song X.-Z."/>
            <person name="Zhang L."/>
            <person name="Villasana D."/>
            <person name="Johnson A."/>
            <person name="Liu J."/>
            <person name="Liyanage D."/>
            <person name="Lorensuhewa L."/>
            <person name="Robinson T."/>
            <person name="Song A."/>
            <person name="Song B.-B."/>
            <person name="Dinh H."/>
            <person name="Thornton R."/>
            <person name="Coyle M."/>
            <person name="Francisco L."/>
            <person name="Jackson L."/>
            <person name="Javaid M."/>
            <person name="Korchina V."/>
            <person name="Kovar C."/>
            <person name="Mata R."/>
            <person name="Mathew T."/>
            <person name="Ngo R."/>
            <person name="Nguyen L."/>
            <person name="Nguyen N."/>
            <person name="Okwuonu G."/>
            <person name="Ongeri F."/>
            <person name="Pham C."/>
            <person name="Simmons D."/>
            <person name="Wilczek-Boney K."/>
            <person name="Hale W."/>
            <person name="Jakkamsetti A."/>
            <person name="Pham P."/>
            <person name="Ruth R."/>
            <person name="San Lucas F."/>
            <person name="Warren J."/>
            <person name="Zhang J."/>
            <person name="Zhao Z."/>
            <person name="Zhou C."/>
            <person name="Zhu D."/>
            <person name="Lee S."/>
            <person name="Bess C."/>
            <person name="Blankenburg K."/>
            <person name="Forbes L."/>
            <person name="Fu Q."/>
            <person name="Gubbala S."/>
            <person name="Hirani K."/>
            <person name="Jayaseelan J.C."/>
            <person name="Lara F."/>
            <person name="Munidasa M."/>
            <person name="Palculict T."/>
            <person name="Patil S."/>
            <person name="Pu L.-L."/>
            <person name="Saada N."/>
            <person name="Tang L."/>
            <person name="Weissenberger G."/>
            <person name="Zhu Y."/>
            <person name="Hemphill L."/>
            <person name="Shang Y."/>
            <person name="Youmans B."/>
            <person name="Ayvaz T."/>
            <person name="Ross M."/>
            <person name="Santibanez J."/>
            <person name="Aqrawi P."/>
            <person name="Gross S."/>
            <person name="Joshi V."/>
            <person name="Fowler G."/>
            <person name="Nazareth L."/>
            <person name="Reid J."/>
            <person name="Worley K."/>
            <person name="Petrosino J."/>
            <person name="Highlander S."/>
            <person name="Gibbs R."/>
        </authorList>
    </citation>
    <scope>NUCLEOTIDE SEQUENCE [LARGE SCALE GENOMIC DNA]</scope>
    <source>
        <strain evidence="1">ATCC 35910</strain>
    </source>
</reference>
<gene>
    <name evidence="1" type="ORF">HMPREF0204_13123</name>
</gene>
<protein>
    <recommendedName>
        <fullName evidence="3">Response regulatory domain-containing protein</fullName>
    </recommendedName>
</protein>